<reference evidence="6 7" key="1">
    <citation type="journal article" date="2014" name="Int. J. Syst. Evol. Microbiol.">
        <title>Complete genome sequence of Corynebacterium casei LMG S-19264T (=DSM 44701T), isolated from a smear-ripened cheese.</title>
        <authorList>
            <consortium name="US DOE Joint Genome Institute (JGI-PGF)"/>
            <person name="Walter F."/>
            <person name="Albersmeier A."/>
            <person name="Kalinowski J."/>
            <person name="Ruckert C."/>
        </authorList>
    </citation>
    <scope>NUCLEOTIDE SEQUENCE [LARGE SCALE GENOMIC DNA]</scope>
    <source>
        <strain evidence="6 7">KCTC 12866</strain>
    </source>
</reference>
<keyword evidence="4" id="KW-0472">Membrane</keyword>
<sequence length="399" mass="45573">MPAKIADNECIFAENPSINVCGRVTEILLAFLGVFLFIQLFYYLFVFSRLANYQQENASGSSPEGVTVLVCAWNELENLRELLPLLDAQEYSEFEVIVLDDRSEDGTDDFLKESAGLWPHVRFVRIDTEYPHITPKKYALTVGMKHARYPVVLMTDADCRPASTGWLASMAGQLDEDKEIVLGFSPYYKASGLLNWFIRCETFYTAVQYLSLAISGRPYMGVGRNLMYRTALFFQHKGFYKHKHIVGGDDDLFMNQAATTNNTAVNLDPDSFVYSFPKKSWKAWLTQKKRHLSVGKHYRSANKLRLGLLSASHVGVWVVGLLALTWGLFRFDILLLQILGGAFVLRWLVQTLVLQAINKRLDRTLAWLSFIPMDFALFVYYVGMSGLVFSKRKKKVTWR</sequence>
<dbReference type="PANTHER" id="PTHR43630">
    <property type="entry name" value="POLY-BETA-1,6-N-ACETYL-D-GLUCOSAMINE SYNTHASE"/>
    <property type="match status" value="1"/>
</dbReference>
<keyword evidence="4" id="KW-0812">Transmembrane</keyword>
<dbReference type="GO" id="GO:0016757">
    <property type="term" value="F:glycosyltransferase activity"/>
    <property type="evidence" value="ECO:0007669"/>
    <property type="project" value="UniProtKB-KW"/>
</dbReference>
<dbReference type="InterPro" id="IPR001173">
    <property type="entry name" value="Glyco_trans_2-like"/>
</dbReference>
<evidence type="ECO:0000256" key="4">
    <source>
        <dbReference type="SAM" id="Phobius"/>
    </source>
</evidence>
<keyword evidence="7" id="KW-1185">Reference proteome</keyword>
<feature type="transmembrane region" description="Helical" evidence="4">
    <location>
        <begin position="27"/>
        <end position="45"/>
    </location>
</feature>
<dbReference type="Gene3D" id="3.90.550.10">
    <property type="entry name" value="Spore Coat Polysaccharide Biosynthesis Protein SpsA, Chain A"/>
    <property type="match status" value="1"/>
</dbReference>
<feature type="transmembrane region" description="Helical" evidence="4">
    <location>
        <begin position="365"/>
        <end position="389"/>
    </location>
</feature>
<dbReference type="SUPFAM" id="SSF53448">
    <property type="entry name" value="Nucleotide-diphospho-sugar transferases"/>
    <property type="match status" value="1"/>
</dbReference>
<keyword evidence="3 6" id="KW-0808">Transferase</keyword>
<dbReference type="InterPro" id="IPR029044">
    <property type="entry name" value="Nucleotide-diphossugar_trans"/>
</dbReference>
<evidence type="ECO:0000313" key="7">
    <source>
        <dbReference type="Proteomes" id="UP000598271"/>
    </source>
</evidence>
<dbReference type="Pfam" id="PF00535">
    <property type="entry name" value="Glycos_transf_2"/>
    <property type="match status" value="1"/>
</dbReference>
<gene>
    <name evidence="6" type="ORF">GCM10007390_05640</name>
</gene>
<organism evidence="6 7">
    <name type="scientific">Persicitalea jodogahamensis</name>
    <dbReference type="NCBI Taxonomy" id="402147"/>
    <lineage>
        <taxon>Bacteria</taxon>
        <taxon>Pseudomonadati</taxon>
        <taxon>Bacteroidota</taxon>
        <taxon>Cytophagia</taxon>
        <taxon>Cytophagales</taxon>
        <taxon>Spirosomataceae</taxon>
        <taxon>Persicitalea</taxon>
    </lineage>
</organism>
<comment type="caution">
    <text evidence="6">The sequence shown here is derived from an EMBL/GenBank/DDBJ whole genome shotgun (WGS) entry which is preliminary data.</text>
</comment>
<dbReference type="Proteomes" id="UP000598271">
    <property type="component" value="Unassembled WGS sequence"/>
</dbReference>
<protein>
    <submittedName>
        <fullName evidence="6">Glycosyl transferase family 2</fullName>
    </submittedName>
</protein>
<keyword evidence="4" id="KW-1133">Transmembrane helix</keyword>
<evidence type="ECO:0000256" key="1">
    <source>
        <dbReference type="ARBA" id="ARBA00006739"/>
    </source>
</evidence>
<dbReference type="RefSeq" id="WP_189562832.1">
    <property type="nucleotide sequence ID" value="NZ_BMXF01000001.1"/>
</dbReference>
<dbReference type="PANTHER" id="PTHR43630:SF1">
    <property type="entry name" value="POLY-BETA-1,6-N-ACETYL-D-GLUCOSAMINE SYNTHASE"/>
    <property type="match status" value="1"/>
</dbReference>
<feature type="domain" description="Glycosyltransferase 2-like" evidence="5">
    <location>
        <begin position="67"/>
        <end position="200"/>
    </location>
</feature>
<feature type="transmembrane region" description="Helical" evidence="4">
    <location>
        <begin position="306"/>
        <end position="328"/>
    </location>
</feature>
<evidence type="ECO:0000313" key="6">
    <source>
        <dbReference type="EMBL" id="GHB55300.1"/>
    </source>
</evidence>
<feature type="transmembrane region" description="Helical" evidence="4">
    <location>
        <begin position="334"/>
        <end position="353"/>
    </location>
</feature>
<evidence type="ECO:0000259" key="5">
    <source>
        <dbReference type="Pfam" id="PF00535"/>
    </source>
</evidence>
<dbReference type="EMBL" id="BMXF01000001">
    <property type="protein sequence ID" value="GHB55300.1"/>
    <property type="molecule type" value="Genomic_DNA"/>
</dbReference>
<name>A0A8J3D065_9BACT</name>
<keyword evidence="2" id="KW-0328">Glycosyltransferase</keyword>
<dbReference type="AlphaFoldDB" id="A0A8J3D065"/>
<evidence type="ECO:0000256" key="3">
    <source>
        <dbReference type="ARBA" id="ARBA00022679"/>
    </source>
</evidence>
<comment type="similarity">
    <text evidence="1">Belongs to the glycosyltransferase 2 family.</text>
</comment>
<evidence type="ECO:0000256" key="2">
    <source>
        <dbReference type="ARBA" id="ARBA00022676"/>
    </source>
</evidence>
<accession>A0A8J3D065</accession>
<proteinExistence type="inferred from homology"/>